<organism evidence="2">
    <name type="scientific">marine sediment metagenome</name>
    <dbReference type="NCBI Taxonomy" id="412755"/>
    <lineage>
        <taxon>unclassified sequences</taxon>
        <taxon>metagenomes</taxon>
        <taxon>ecological metagenomes</taxon>
    </lineage>
</organism>
<evidence type="ECO:0000313" key="2">
    <source>
        <dbReference type="EMBL" id="GAH65375.1"/>
    </source>
</evidence>
<comment type="caution">
    <text evidence="2">The sequence shown here is derived from an EMBL/GenBank/DDBJ whole genome shotgun (WGS) entry which is preliminary data.</text>
</comment>
<dbReference type="EMBL" id="BARU01031943">
    <property type="protein sequence ID" value="GAH65375.1"/>
    <property type="molecule type" value="Genomic_DNA"/>
</dbReference>
<dbReference type="AlphaFoldDB" id="X1I7V9"/>
<gene>
    <name evidence="2" type="ORF">S03H2_50449</name>
</gene>
<name>X1I7V9_9ZZZZ</name>
<protein>
    <recommendedName>
        <fullName evidence="1">NAD(P)-binding domain-containing protein</fullName>
    </recommendedName>
</protein>
<dbReference type="InterPro" id="IPR016040">
    <property type="entry name" value="NAD(P)-bd_dom"/>
</dbReference>
<sequence length="98" mass="11025">MKKVLVAGATGYLGGFVAKEFKRRGHFVRALARTPRKLDYMKEQLDEIVEGEVTVPESIKNVCDGIDVIFSSVGMTRQEDNLTFKDVDYQGNKNLLEV</sequence>
<accession>X1I7V9</accession>
<reference evidence="2" key="1">
    <citation type="journal article" date="2014" name="Front. Microbiol.">
        <title>High frequency of phylogenetically diverse reductive dehalogenase-homologous genes in deep subseafloor sedimentary metagenomes.</title>
        <authorList>
            <person name="Kawai M."/>
            <person name="Futagami T."/>
            <person name="Toyoda A."/>
            <person name="Takaki Y."/>
            <person name="Nishi S."/>
            <person name="Hori S."/>
            <person name="Arai W."/>
            <person name="Tsubouchi T."/>
            <person name="Morono Y."/>
            <person name="Uchiyama I."/>
            <person name="Ito T."/>
            <person name="Fujiyama A."/>
            <person name="Inagaki F."/>
            <person name="Takami H."/>
        </authorList>
    </citation>
    <scope>NUCLEOTIDE SEQUENCE</scope>
    <source>
        <strain evidence="2">Expedition CK06-06</strain>
    </source>
</reference>
<dbReference type="PANTHER" id="PTHR15020">
    <property type="entry name" value="FLAVIN REDUCTASE-RELATED"/>
    <property type="match status" value="1"/>
</dbReference>
<proteinExistence type="predicted"/>
<feature type="domain" description="NAD(P)-binding" evidence="1">
    <location>
        <begin position="8"/>
        <end position="95"/>
    </location>
</feature>
<dbReference type="PANTHER" id="PTHR15020:SF50">
    <property type="entry name" value="UPF0659 PROTEIN YMR090W"/>
    <property type="match status" value="1"/>
</dbReference>
<feature type="non-terminal residue" evidence="2">
    <location>
        <position position="98"/>
    </location>
</feature>
<dbReference type="Pfam" id="PF13460">
    <property type="entry name" value="NAD_binding_10"/>
    <property type="match status" value="1"/>
</dbReference>
<evidence type="ECO:0000259" key="1">
    <source>
        <dbReference type="Pfam" id="PF13460"/>
    </source>
</evidence>
<dbReference type="SUPFAM" id="SSF51735">
    <property type="entry name" value="NAD(P)-binding Rossmann-fold domains"/>
    <property type="match status" value="1"/>
</dbReference>
<dbReference type="InterPro" id="IPR036291">
    <property type="entry name" value="NAD(P)-bd_dom_sf"/>
</dbReference>
<dbReference type="Gene3D" id="3.40.50.720">
    <property type="entry name" value="NAD(P)-binding Rossmann-like Domain"/>
    <property type="match status" value="1"/>
</dbReference>